<comment type="caution">
    <text evidence="2">The sequence shown here is derived from an EMBL/GenBank/DDBJ whole genome shotgun (WGS) entry which is preliminary data.</text>
</comment>
<gene>
    <name evidence="2" type="ORF">OT_ostta15g01640</name>
</gene>
<proteinExistence type="predicted"/>
<protein>
    <submittedName>
        <fullName evidence="2">Unnamed product</fullName>
    </submittedName>
</protein>
<evidence type="ECO:0000313" key="2">
    <source>
        <dbReference type="EMBL" id="CEG01776.1"/>
    </source>
</evidence>
<dbReference type="RefSeq" id="XP_003083314.2">
    <property type="nucleotide sequence ID" value="XM_003083266.2"/>
</dbReference>
<feature type="region of interest" description="Disordered" evidence="1">
    <location>
        <begin position="63"/>
        <end position="114"/>
    </location>
</feature>
<evidence type="ECO:0000256" key="1">
    <source>
        <dbReference type="SAM" id="MobiDB-lite"/>
    </source>
</evidence>
<reference evidence="3" key="1">
    <citation type="journal article" date="2006" name="Proc. Natl. Acad. Sci. U.S.A.">
        <title>Genome analysis of the smallest free-living eukaryote Ostreococcus tauri unveils many unique features.</title>
        <authorList>
            <person name="Derelle E."/>
            <person name="Ferraz C."/>
            <person name="Rombauts S."/>
            <person name="Rouze P."/>
            <person name="Worden A.Z."/>
            <person name="Robbens S."/>
            <person name="Partensky F."/>
            <person name="Degroeve S."/>
            <person name="Echeynie S."/>
            <person name="Cooke R."/>
            <person name="Saeys Y."/>
            <person name="Wuyts J."/>
            <person name="Jabbari K."/>
            <person name="Bowler C."/>
            <person name="Panaud O."/>
            <person name="Piegu B."/>
            <person name="Ball S.G."/>
            <person name="Ral J.-P."/>
            <person name="Bouget F.-Y."/>
            <person name="Piganeau G."/>
            <person name="De Baets B."/>
            <person name="Picard A."/>
            <person name="Delseny M."/>
            <person name="Demaille J."/>
            <person name="Van de Peer Y."/>
            <person name="Moreau H."/>
        </authorList>
    </citation>
    <scope>NUCLEOTIDE SEQUENCE [LARGE SCALE GENOMIC DNA]</scope>
    <source>
        <strain evidence="3">OTTH 0595 / CCAP 157/2 / RCC745</strain>
    </source>
</reference>
<dbReference type="GeneID" id="9830894"/>
<evidence type="ECO:0000313" key="3">
    <source>
        <dbReference type="Proteomes" id="UP000009170"/>
    </source>
</evidence>
<feature type="compositionally biased region" description="Basic and acidic residues" evidence="1">
    <location>
        <begin position="82"/>
        <end position="93"/>
    </location>
</feature>
<organism evidence="2 3">
    <name type="scientific">Ostreococcus tauri</name>
    <name type="common">Marine green alga</name>
    <dbReference type="NCBI Taxonomy" id="70448"/>
    <lineage>
        <taxon>Eukaryota</taxon>
        <taxon>Viridiplantae</taxon>
        <taxon>Chlorophyta</taxon>
        <taxon>Mamiellophyceae</taxon>
        <taxon>Mamiellales</taxon>
        <taxon>Bathycoccaceae</taxon>
        <taxon>Ostreococcus</taxon>
    </lineage>
</organism>
<reference evidence="2 3" key="2">
    <citation type="journal article" date="2014" name="BMC Genomics">
        <title>An improved genome of the model marine alga Ostreococcus tauri unfolds by assessing Illumina de novo assemblies.</title>
        <authorList>
            <person name="Blanc-Mathieu R."/>
            <person name="Verhelst B."/>
            <person name="Derelle E."/>
            <person name="Rombauts S."/>
            <person name="Bouget F.Y."/>
            <person name="Carre I."/>
            <person name="Chateau A."/>
            <person name="Eyre-Walker A."/>
            <person name="Grimsley N."/>
            <person name="Moreau H."/>
            <person name="Piegu B."/>
            <person name="Rivals E."/>
            <person name="Schackwitz W."/>
            <person name="Van de Peer Y."/>
            <person name="Piganeau G."/>
        </authorList>
    </citation>
    <scope>NUCLEOTIDE SEQUENCE [LARGE SCALE GENOMIC DNA]</scope>
    <source>
        <strain evidence="3">OTTH 0595 / CCAP 157/2 / RCC745</strain>
    </source>
</reference>
<dbReference type="PANTHER" id="PTHR33344:SF1">
    <property type="entry name" value="OS06G0214100 PROTEIN"/>
    <property type="match status" value="1"/>
</dbReference>
<dbReference type="EMBL" id="CAID01000015">
    <property type="protein sequence ID" value="CEG01776.1"/>
    <property type="molecule type" value="Genomic_DNA"/>
</dbReference>
<name>A0A096PA08_OSTTA</name>
<dbReference type="PANTHER" id="PTHR33344">
    <property type="entry name" value="OS02G0761600 PROTEIN"/>
    <property type="match status" value="1"/>
</dbReference>
<keyword evidence="3" id="KW-1185">Reference proteome</keyword>
<sequence>MAVSRTISGASGARATRDGRAKFHRIVFIVASALCVASEGAKAVMARRGRTTEVTMTDAFGARGTTEDDSRAVDGAGGVGRPRVDATRADARMGADGGGAAADGRAARDSATSTTKTVRVRECGSPAIDGYAKVNLTCMAESATAREWDGSKEARARLEARVEPHASYDGIAVRWGINHTVKTAEECAERCREHEIRPNGRGAEVLPCNVFVYCPLNVDADRCFEADAHEHFPGDCWLKFSETPENVEVNQRGANDAPGFVRDGKTFAQRHPNAPNLTHWTSGVLLPPDVENTPGTLGPRAQW</sequence>
<dbReference type="KEGG" id="ota:OT_ostta15g01640"/>
<dbReference type="InParanoid" id="A0A096PA08"/>
<accession>A0A096PA08</accession>
<dbReference type="AlphaFoldDB" id="A0A096PA08"/>
<dbReference type="OrthoDB" id="508259at2759"/>
<dbReference type="Proteomes" id="UP000009170">
    <property type="component" value="Unassembled WGS sequence"/>
</dbReference>